<dbReference type="Gene3D" id="3.30.200.20">
    <property type="entry name" value="Phosphorylase Kinase, domain 1"/>
    <property type="match status" value="1"/>
</dbReference>
<reference evidence="2 3" key="1">
    <citation type="submission" date="2013-10" db="EMBL/GenBank/DDBJ databases">
        <title>Complete genome sequence of Corynebacterium lactis DSM 45799(T), isolated from raw cow milk.</title>
        <authorList>
            <person name="Ruckert C."/>
            <person name="Albersmeier A."/>
            <person name="Lipski A."/>
            <person name="Kalinowski J."/>
        </authorList>
    </citation>
    <scope>NUCLEOTIDE SEQUENCE [LARGE SCALE GENOMIC DNA]</scope>
    <source>
        <strain evidence="2 3">RW2-5</strain>
    </source>
</reference>
<dbReference type="Gene3D" id="1.20.1270.240">
    <property type="match status" value="1"/>
</dbReference>
<gene>
    <name evidence="2" type="ORF">CLAC_12030</name>
</gene>
<evidence type="ECO:0000256" key="1">
    <source>
        <dbReference type="PIRNR" id="PIRNR006221"/>
    </source>
</evidence>
<organism evidence="2 3">
    <name type="scientific">Corynebacterium lactis RW2-5</name>
    <dbReference type="NCBI Taxonomy" id="1408189"/>
    <lineage>
        <taxon>Bacteria</taxon>
        <taxon>Bacillati</taxon>
        <taxon>Actinomycetota</taxon>
        <taxon>Actinomycetes</taxon>
        <taxon>Mycobacteriales</taxon>
        <taxon>Corynebacteriaceae</taxon>
        <taxon>Corynebacterium</taxon>
    </lineage>
</organism>
<dbReference type="OrthoDB" id="5291879at2"/>
<dbReference type="InterPro" id="IPR016477">
    <property type="entry name" value="Fructo-/Ketosamine-3-kinase"/>
</dbReference>
<dbReference type="AlphaFoldDB" id="A0A0K2H3L6"/>
<dbReference type="Proteomes" id="UP000058446">
    <property type="component" value="Chromosome"/>
</dbReference>
<dbReference type="PATRIC" id="fig|1408189.4.peg.2427"/>
<dbReference type="EMBL" id="CP006841">
    <property type="protein sequence ID" value="ALA68286.1"/>
    <property type="molecule type" value="Genomic_DNA"/>
</dbReference>
<dbReference type="Pfam" id="PF03881">
    <property type="entry name" value="Fructosamin_kin"/>
    <property type="match status" value="1"/>
</dbReference>
<keyword evidence="1 2" id="KW-0418">Kinase</keyword>
<dbReference type="PANTHER" id="PTHR12149:SF8">
    <property type="entry name" value="PROTEIN-RIBULOSAMINE 3-KINASE"/>
    <property type="match status" value="1"/>
</dbReference>
<dbReference type="Gene3D" id="1.10.510.10">
    <property type="entry name" value="Transferase(Phosphotransferase) domain 1"/>
    <property type="match status" value="1"/>
</dbReference>
<dbReference type="KEGG" id="clw:CLAC_12030"/>
<dbReference type="InterPro" id="IPR011009">
    <property type="entry name" value="Kinase-like_dom_sf"/>
</dbReference>
<dbReference type="RefSeq" id="WP_053413080.1">
    <property type="nucleotide sequence ID" value="NZ_CP006841.1"/>
</dbReference>
<dbReference type="PIRSF" id="PIRSF006221">
    <property type="entry name" value="Ketosamine-3-kinase"/>
    <property type="match status" value="1"/>
</dbReference>
<protein>
    <submittedName>
        <fullName evidence="2">Fructosamine kinase</fullName>
    </submittedName>
</protein>
<comment type="similarity">
    <text evidence="1">Belongs to the fructosamine kinase family.</text>
</comment>
<name>A0A0K2H3L6_9CORY</name>
<dbReference type="GO" id="GO:0016301">
    <property type="term" value="F:kinase activity"/>
    <property type="evidence" value="ECO:0007669"/>
    <property type="project" value="UniProtKB-UniRule"/>
</dbReference>
<evidence type="ECO:0000313" key="2">
    <source>
        <dbReference type="EMBL" id="ALA68286.1"/>
    </source>
</evidence>
<keyword evidence="1" id="KW-0808">Transferase</keyword>
<accession>A0A0K2H3L6</accession>
<evidence type="ECO:0000313" key="3">
    <source>
        <dbReference type="Proteomes" id="UP000058446"/>
    </source>
</evidence>
<proteinExistence type="inferred from homology"/>
<sequence>MSARREENNQAVREPEVFVKTRHGAPRDFFACEAAGLDWLREGQGHGGARVVEVLGVRGHALRLRRVQSSSADPQAAFEFGKALAITHDMGAAAWGVGPDGWDGHGFFGPLDEPLRMDLTPRGSFGEYWAKGRILPALAKVEGSYSTRQLQVFDRLVDRLTDGDFDTEEKPSRVHGDLWWGNLMWDAGGAVLIDPAAHGGHREEDLALLTLFGASHFDEILRGYETVHPVPGFAQRRELHLLYAVLMHAALFGGGYAGQALKIAEKYAG</sequence>
<dbReference type="PANTHER" id="PTHR12149">
    <property type="entry name" value="FRUCTOSAMINE 3 KINASE-RELATED PROTEIN"/>
    <property type="match status" value="1"/>
</dbReference>
<dbReference type="STRING" id="1408189.CLAC_12030"/>
<dbReference type="SUPFAM" id="SSF56112">
    <property type="entry name" value="Protein kinase-like (PK-like)"/>
    <property type="match status" value="1"/>
</dbReference>
<keyword evidence="3" id="KW-1185">Reference proteome</keyword>